<sequence length="205" mass="22236">MPDKADPVAKAKSEEAEQLRRALDEQLEAGTSRSDLVKATIANRARLCAALGGLFALPGTIPGIGTAAQFVLGMAATWPEADLIRHQMWCLQVELLYLGGLDYTEADAELLREGSLNYEWINKGGEAFTRRLLARLYQSTAAATGFLDRFLLQIGASAALRESAGRILAKTLPLGIGVAVGATINYLKLHLFARRQHRRMQGTGN</sequence>
<dbReference type="AlphaFoldDB" id="A0A6B1DUM6"/>
<name>A0A6B1DUM6_9CHLR</name>
<reference evidence="1" key="1">
    <citation type="submission" date="2019-09" db="EMBL/GenBank/DDBJ databases">
        <title>Characterisation of the sponge microbiome using genome-centric metagenomics.</title>
        <authorList>
            <person name="Engelberts J.P."/>
            <person name="Robbins S.J."/>
            <person name="De Goeij J.M."/>
            <person name="Aranda M."/>
            <person name="Bell S.C."/>
            <person name="Webster N.S."/>
        </authorList>
    </citation>
    <scope>NUCLEOTIDE SEQUENCE</scope>
    <source>
        <strain evidence="1">SB0662_bin_9</strain>
    </source>
</reference>
<organism evidence="1">
    <name type="scientific">Caldilineaceae bacterium SB0662_bin_9</name>
    <dbReference type="NCBI Taxonomy" id="2605258"/>
    <lineage>
        <taxon>Bacteria</taxon>
        <taxon>Bacillati</taxon>
        <taxon>Chloroflexota</taxon>
        <taxon>Caldilineae</taxon>
        <taxon>Caldilineales</taxon>
        <taxon>Caldilineaceae</taxon>
    </lineage>
</organism>
<evidence type="ECO:0008006" key="2">
    <source>
        <dbReference type="Google" id="ProtNLM"/>
    </source>
</evidence>
<accession>A0A6B1DUM6</accession>
<dbReference type="EMBL" id="VXPY01000076">
    <property type="protein sequence ID" value="MYD90747.1"/>
    <property type="molecule type" value="Genomic_DNA"/>
</dbReference>
<comment type="caution">
    <text evidence="1">The sequence shown here is derived from an EMBL/GenBank/DDBJ whole genome shotgun (WGS) entry which is preliminary data.</text>
</comment>
<gene>
    <name evidence="1" type="ORF">F4Y08_10500</name>
</gene>
<proteinExistence type="predicted"/>
<protein>
    <recommendedName>
        <fullName evidence="2">EcsC family protein</fullName>
    </recommendedName>
</protein>
<evidence type="ECO:0000313" key="1">
    <source>
        <dbReference type="EMBL" id="MYD90747.1"/>
    </source>
</evidence>